<accession>A0A6J7Q788</accession>
<organism evidence="3">
    <name type="scientific">freshwater metagenome</name>
    <dbReference type="NCBI Taxonomy" id="449393"/>
    <lineage>
        <taxon>unclassified sequences</taxon>
        <taxon>metagenomes</taxon>
        <taxon>ecological metagenomes</taxon>
    </lineage>
</organism>
<dbReference type="Gene3D" id="3.20.20.100">
    <property type="entry name" value="NADP-dependent oxidoreductase domain"/>
    <property type="match status" value="1"/>
</dbReference>
<evidence type="ECO:0000259" key="2">
    <source>
        <dbReference type="Pfam" id="PF00248"/>
    </source>
</evidence>
<feature type="domain" description="NADP-dependent oxidoreductase" evidence="2">
    <location>
        <begin position="2"/>
        <end position="57"/>
    </location>
</feature>
<reference evidence="3" key="1">
    <citation type="submission" date="2020-05" db="EMBL/GenBank/DDBJ databases">
        <authorList>
            <person name="Chiriac C."/>
            <person name="Salcher M."/>
            <person name="Ghai R."/>
            <person name="Kavagutti S V."/>
        </authorList>
    </citation>
    <scope>NUCLEOTIDE SEQUENCE</scope>
</reference>
<name>A0A6J7Q788_9ZZZZ</name>
<dbReference type="AlphaFoldDB" id="A0A6J7Q788"/>
<protein>
    <submittedName>
        <fullName evidence="3">Unannotated protein</fullName>
    </submittedName>
</protein>
<proteinExistence type="predicted"/>
<dbReference type="InterPro" id="IPR023210">
    <property type="entry name" value="NADP_OxRdtase_dom"/>
</dbReference>
<sequence length="77" mass="8130">MADSKGVSPYALTVAWHLNQFPTSIPIPGASKASSILDSLSGVDIKLTESEIAELNASCPTNTPESQELLDDLKFPA</sequence>
<dbReference type="Pfam" id="PF00248">
    <property type="entry name" value="Aldo_ket_red"/>
    <property type="match status" value="1"/>
</dbReference>
<feature type="region of interest" description="Disordered" evidence="1">
    <location>
        <begin position="58"/>
        <end position="77"/>
    </location>
</feature>
<dbReference type="EMBL" id="CAFBPH010000097">
    <property type="protein sequence ID" value="CAB5013116.1"/>
    <property type="molecule type" value="Genomic_DNA"/>
</dbReference>
<dbReference type="SUPFAM" id="SSF51430">
    <property type="entry name" value="NAD(P)-linked oxidoreductase"/>
    <property type="match status" value="1"/>
</dbReference>
<dbReference type="InterPro" id="IPR036812">
    <property type="entry name" value="NAD(P)_OxRdtase_dom_sf"/>
</dbReference>
<gene>
    <name evidence="3" type="ORF">UFOPK4087_00544</name>
</gene>
<evidence type="ECO:0000256" key="1">
    <source>
        <dbReference type="SAM" id="MobiDB-lite"/>
    </source>
</evidence>
<evidence type="ECO:0000313" key="3">
    <source>
        <dbReference type="EMBL" id="CAB5013116.1"/>
    </source>
</evidence>